<comment type="function">
    <text evidence="8">Auxin response factors (ARFs) are transcriptional factors that bind specifically to the DNA sequence 5'-TGTCTC-3' found in the auxin-responsive promoter elements (AuxREs).</text>
</comment>
<dbReference type="FunFam" id="2.30.30.1040:FF:000001">
    <property type="entry name" value="Auxin response factor"/>
    <property type="match status" value="1"/>
</dbReference>
<dbReference type="SMART" id="SM01019">
    <property type="entry name" value="B3"/>
    <property type="match status" value="1"/>
</dbReference>
<dbReference type="SUPFAM" id="SSF101936">
    <property type="entry name" value="DNA-binding pseudobarrel domain"/>
    <property type="match status" value="1"/>
</dbReference>
<evidence type="ECO:0000256" key="2">
    <source>
        <dbReference type="ARBA" id="ARBA00007853"/>
    </source>
</evidence>
<evidence type="ECO:0000259" key="10">
    <source>
        <dbReference type="PROSITE" id="PS50863"/>
    </source>
</evidence>
<protein>
    <recommendedName>
        <fullName evidence="8">Auxin response factor</fullName>
    </recommendedName>
</protein>
<dbReference type="AlphaFoldDB" id="A0A7J9IRQ4"/>
<evidence type="ECO:0000256" key="4">
    <source>
        <dbReference type="ARBA" id="ARBA00023125"/>
    </source>
</evidence>
<evidence type="ECO:0000313" key="13">
    <source>
        <dbReference type="Proteomes" id="UP000593575"/>
    </source>
</evidence>
<evidence type="ECO:0000259" key="11">
    <source>
        <dbReference type="PROSITE" id="PS51745"/>
    </source>
</evidence>
<dbReference type="Pfam" id="PF06507">
    <property type="entry name" value="ARF_AD"/>
    <property type="match status" value="1"/>
</dbReference>
<dbReference type="InterPro" id="IPR044835">
    <property type="entry name" value="ARF_plant"/>
</dbReference>
<dbReference type="Proteomes" id="UP000593575">
    <property type="component" value="Unassembled WGS sequence"/>
</dbReference>
<dbReference type="Gene3D" id="2.30.30.1040">
    <property type="match status" value="1"/>
</dbReference>
<dbReference type="Pfam" id="PF02309">
    <property type="entry name" value="AUX_IAA"/>
    <property type="match status" value="2"/>
</dbReference>
<evidence type="ECO:0000256" key="3">
    <source>
        <dbReference type="ARBA" id="ARBA00023015"/>
    </source>
</evidence>
<evidence type="ECO:0000313" key="12">
    <source>
        <dbReference type="EMBL" id="MBA0824816.1"/>
    </source>
</evidence>
<dbReference type="InterPro" id="IPR010525">
    <property type="entry name" value="ARF_dom"/>
</dbReference>
<dbReference type="GO" id="GO:0003677">
    <property type="term" value="F:DNA binding"/>
    <property type="evidence" value="ECO:0007669"/>
    <property type="project" value="UniProtKB-KW"/>
</dbReference>
<dbReference type="FunFam" id="3.10.20.90:FF:000047">
    <property type="entry name" value="Auxin response factor"/>
    <property type="match status" value="1"/>
</dbReference>
<evidence type="ECO:0000256" key="9">
    <source>
        <dbReference type="SAM" id="MobiDB-lite"/>
    </source>
</evidence>
<feature type="compositionally biased region" description="Polar residues" evidence="9">
    <location>
        <begin position="556"/>
        <end position="565"/>
    </location>
</feature>
<dbReference type="PROSITE" id="PS50863">
    <property type="entry name" value="B3"/>
    <property type="match status" value="1"/>
</dbReference>
<dbReference type="EMBL" id="JABFAE010000003">
    <property type="protein sequence ID" value="MBA0824816.1"/>
    <property type="molecule type" value="Genomic_DNA"/>
</dbReference>
<feature type="compositionally biased region" description="Polar residues" evidence="9">
    <location>
        <begin position="532"/>
        <end position="549"/>
    </location>
</feature>
<dbReference type="Gene3D" id="2.40.330.10">
    <property type="entry name" value="DNA-binding pseudobarrel domain"/>
    <property type="match status" value="1"/>
</dbReference>
<dbReference type="SUPFAM" id="SSF54277">
    <property type="entry name" value="CAD &amp; PB1 domains"/>
    <property type="match status" value="1"/>
</dbReference>
<dbReference type="Pfam" id="PF02362">
    <property type="entry name" value="B3"/>
    <property type="match status" value="1"/>
</dbReference>
<organism evidence="12 13">
    <name type="scientific">Gossypium armourianum</name>
    <dbReference type="NCBI Taxonomy" id="34283"/>
    <lineage>
        <taxon>Eukaryota</taxon>
        <taxon>Viridiplantae</taxon>
        <taxon>Streptophyta</taxon>
        <taxon>Embryophyta</taxon>
        <taxon>Tracheophyta</taxon>
        <taxon>Spermatophyta</taxon>
        <taxon>Magnoliopsida</taxon>
        <taxon>eudicotyledons</taxon>
        <taxon>Gunneridae</taxon>
        <taxon>Pentapetalae</taxon>
        <taxon>rosids</taxon>
        <taxon>malvids</taxon>
        <taxon>Malvales</taxon>
        <taxon>Malvaceae</taxon>
        <taxon>Malvoideae</taxon>
        <taxon>Gossypium</taxon>
    </lineage>
</organism>
<keyword evidence="4 8" id="KW-0238">DNA-binding</keyword>
<dbReference type="InterPro" id="IPR003340">
    <property type="entry name" value="B3_DNA-bd"/>
</dbReference>
<dbReference type="GO" id="GO:0006355">
    <property type="term" value="P:regulation of DNA-templated transcription"/>
    <property type="evidence" value="ECO:0007669"/>
    <property type="project" value="InterPro"/>
</dbReference>
<dbReference type="PROSITE" id="PS51745">
    <property type="entry name" value="PB1"/>
    <property type="match status" value="1"/>
</dbReference>
<dbReference type="InterPro" id="IPR053793">
    <property type="entry name" value="PB1-like"/>
</dbReference>
<comment type="caution">
    <text evidence="12">The sequence shown here is derived from an EMBL/GenBank/DDBJ whole genome shotgun (WGS) entry which is preliminary data.</text>
</comment>
<feature type="domain" description="PB1" evidence="11">
    <location>
        <begin position="596"/>
        <end position="677"/>
    </location>
</feature>
<keyword evidence="3 8" id="KW-0805">Transcription regulation</keyword>
<dbReference type="InterPro" id="IPR015300">
    <property type="entry name" value="DNA-bd_pseudobarrel_sf"/>
</dbReference>
<accession>A0A7J9IRQ4</accession>
<keyword evidence="5 8" id="KW-0804">Transcription</keyword>
<keyword evidence="7 8" id="KW-0927">Auxin signaling pathway</keyword>
<reference evidence="12 13" key="1">
    <citation type="journal article" date="2019" name="Genome Biol. Evol.">
        <title>Insights into the evolution of the New World diploid cottons (Gossypium, subgenus Houzingenia) based on genome sequencing.</title>
        <authorList>
            <person name="Grover C.E."/>
            <person name="Arick M.A. 2nd"/>
            <person name="Thrash A."/>
            <person name="Conover J.L."/>
            <person name="Sanders W.S."/>
            <person name="Peterson D.G."/>
            <person name="Frelichowski J.E."/>
            <person name="Scheffler J.A."/>
            <person name="Scheffler B.E."/>
            <person name="Wendel J.F."/>
        </authorList>
    </citation>
    <scope>NUCLEOTIDE SEQUENCE [LARGE SCALE GENOMIC DNA]</scope>
    <source>
        <strain evidence="12">6</strain>
        <tissue evidence="12">Leaf</tissue>
    </source>
</reference>
<evidence type="ECO:0000256" key="6">
    <source>
        <dbReference type="ARBA" id="ARBA00023242"/>
    </source>
</evidence>
<feature type="region of interest" description="Disordered" evidence="9">
    <location>
        <begin position="532"/>
        <end position="572"/>
    </location>
</feature>
<evidence type="ECO:0000256" key="1">
    <source>
        <dbReference type="ARBA" id="ARBA00004123"/>
    </source>
</evidence>
<dbReference type="InterPro" id="IPR033389">
    <property type="entry name" value="AUX/IAA_dom"/>
</dbReference>
<gene>
    <name evidence="12" type="ORF">Goarm_021458</name>
</gene>
<evidence type="ECO:0000256" key="8">
    <source>
        <dbReference type="RuleBase" id="RU004561"/>
    </source>
</evidence>
<comment type="subcellular location">
    <subcellularLocation>
        <location evidence="1 8">Nucleus</location>
    </subcellularLocation>
</comment>
<dbReference type="CDD" id="cd10017">
    <property type="entry name" value="B3_DNA"/>
    <property type="match status" value="1"/>
</dbReference>
<keyword evidence="13" id="KW-1185">Reference proteome</keyword>
<dbReference type="PANTHER" id="PTHR31384">
    <property type="entry name" value="AUXIN RESPONSE FACTOR 4-RELATED"/>
    <property type="match status" value="1"/>
</dbReference>
<dbReference type="PANTHER" id="PTHR31384:SF1">
    <property type="entry name" value="AUXIN RESPONSE FACTOR 9"/>
    <property type="match status" value="1"/>
</dbReference>
<evidence type="ECO:0000256" key="5">
    <source>
        <dbReference type="ARBA" id="ARBA00023163"/>
    </source>
</evidence>
<name>A0A7J9IRQ4_9ROSI</name>
<feature type="domain" description="TF-B3" evidence="10">
    <location>
        <begin position="131"/>
        <end position="246"/>
    </location>
</feature>
<dbReference type="FunFam" id="2.40.330.10:FF:000001">
    <property type="entry name" value="Auxin response factor"/>
    <property type="match status" value="1"/>
</dbReference>
<keyword evidence="6 8" id="KW-0539">Nucleus</keyword>
<dbReference type="Gene3D" id="3.10.20.90">
    <property type="entry name" value="Phosphatidylinositol 3-kinase Catalytic Subunit, Chain A, domain 1"/>
    <property type="match status" value="1"/>
</dbReference>
<comment type="similarity">
    <text evidence="2 8">Belongs to the ARF family.</text>
</comment>
<proteinExistence type="inferred from homology"/>
<sequence length="709" mass="79255">MANRGGVFSQTNNVSSEVKGNGGDDLYMELWKLCAGPLVEAPRARERVYYFPQGHMEQLEASTNQELNQRIPLFNLPSKILCSVVHIQFLAEQETDEVYAQITLMPEPNQPEPTTPDACPPEPPKPTVYSFCKVLTASDTSTHGGFSVLRKHATECLPPLDMNQATPTQELVAKDLHGYEWRFKHIFRGNKGSDNYLSSLVGQPRRHLLTTGWSTFVTSKRLVAGDSFVFLRGENGELRVGVRRVARQQSSMPTSVISSQSMHLGVLATASHAVSTQTLFVVYYKPRTSQFIIGLNKYLEALNNKFTVGMRFKMRFEGEDSPERRFSGTIVGVEDFSPYWKDSKWRSLKVQWDEPASIPRPDRVSPWEIEPFAAPIPPTLGQPVAAKNKRPRPTAEIPALELPSTASAPWNSGVMHTHDLMRRNITAEANRNENHVIWHMQTEMSSSCSSVLKTQNEGSWLSSPCMSVSKHQFPDARDDSKCASGWPVLSGLSNPQVNNDSTFDPIEKVKKSETASSCRLFGIELINHSASSRQLERTPTQLSTMTASTAEGHHTLSPNNSCQKSEISKDSNEKQEQLQLQAKEIQSRQSCPSSTRSRTKVQMQGVAVGRAVDLAMLEGYDQLIDELEEMFDIKGELRPRNKWEIVYTDDEGDMMLVGDDPWQEFCSMVRRIFICLSQDVKKLSTGSKLPMACIEGGEGTVISSESIEN</sequence>
<dbReference type="GO" id="GO:0009734">
    <property type="term" value="P:auxin-activated signaling pathway"/>
    <property type="evidence" value="ECO:0007669"/>
    <property type="project" value="UniProtKB-KW"/>
</dbReference>
<evidence type="ECO:0000256" key="7">
    <source>
        <dbReference type="ARBA" id="ARBA00023294"/>
    </source>
</evidence>
<comment type="subunit">
    <text evidence="8">Homodimers and heterodimers.</text>
</comment>
<dbReference type="GO" id="GO:0005634">
    <property type="term" value="C:nucleus"/>
    <property type="evidence" value="ECO:0007669"/>
    <property type="project" value="UniProtKB-SubCell"/>
</dbReference>